<evidence type="ECO:0000313" key="2">
    <source>
        <dbReference type="Proteomes" id="UP000009135"/>
    </source>
</evidence>
<dbReference type="AlphaFoldDB" id="H6N7G4"/>
<dbReference type="STRING" id="1111676.MHC_03630"/>
<evidence type="ECO:0000313" key="1">
    <source>
        <dbReference type="EMBL" id="AEW45586.1"/>
    </source>
</evidence>
<dbReference type="Proteomes" id="UP000009135">
    <property type="component" value="Chromosome"/>
</dbReference>
<dbReference type="KEGG" id="mhe:MHC_03630"/>
<dbReference type="HOGENOM" id="CLU_114919_0_0_14"/>
<proteinExistence type="predicted"/>
<sequence>MSKLAGISLIGVGATGAVGLGAYLIKSKSSPSFSQKIDTNKRVILDAKGDFHNTVWTQIVEEYKQKGNIAGIPKDSKVQENLKKYCLENKDATFSSTEKFEQYLNYCTRENLMTKLPTTQRAWNTSKEESKWATAETSYKALTDSSDDKGLLIPKDNGNIEKGQITKQDIMKHCESISSKPFINTTDADYKRGEKWCLITNG</sequence>
<dbReference type="EMBL" id="CP003199">
    <property type="protein sequence ID" value="AEW45586.1"/>
    <property type="molecule type" value="Genomic_DNA"/>
</dbReference>
<protein>
    <submittedName>
        <fullName evidence="1">Uncharacterized protein</fullName>
    </submittedName>
</protein>
<organism evidence="1 2">
    <name type="scientific">Mycoplasma haemocanis (strain Illinois)</name>
    <dbReference type="NCBI Taxonomy" id="1111676"/>
    <lineage>
        <taxon>Bacteria</taxon>
        <taxon>Bacillati</taxon>
        <taxon>Mycoplasmatota</taxon>
        <taxon>Mollicutes</taxon>
        <taxon>Mycoplasmataceae</taxon>
        <taxon>Mycoplasma</taxon>
    </lineage>
</organism>
<accession>H6N7G4</accession>
<reference evidence="1 2" key="1">
    <citation type="journal article" date="2012" name="J. Bacteriol.">
        <title>Complete genome sequence of Mycoplasma haemocanis strain Illinois.</title>
        <authorList>
            <person name="do Nascimento N.C."/>
            <person name="Guimaraes A.M."/>
            <person name="Santos A.P."/>
            <person name="Sanmiguel P.J."/>
            <person name="Messick J.B."/>
        </authorList>
    </citation>
    <scope>NUCLEOTIDE SEQUENCE [LARGE SCALE GENOMIC DNA]</scope>
    <source>
        <strain evidence="1 2">Illinois</strain>
    </source>
</reference>
<keyword evidence="2" id="KW-1185">Reference proteome</keyword>
<name>H6N7G4_MYCHN</name>
<gene>
    <name evidence="1" type="ordered locus">MHC_03630</name>
</gene>
<dbReference type="OrthoDB" id="9827172at2"/>